<comment type="caution">
    <text evidence="3">The sequence shown here is derived from an EMBL/GenBank/DDBJ whole genome shotgun (WGS) entry which is preliminary data.</text>
</comment>
<keyword evidence="4" id="KW-1185">Reference proteome</keyword>
<keyword evidence="2" id="KW-0812">Transmembrane</keyword>
<evidence type="ECO:0000313" key="3">
    <source>
        <dbReference type="EMBL" id="KAL1503011.1"/>
    </source>
</evidence>
<keyword evidence="2" id="KW-1133">Transmembrane helix</keyword>
<evidence type="ECO:0000256" key="1">
    <source>
        <dbReference type="SAM" id="MobiDB-lite"/>
    </source>
</evidence>
<dbReference type="AlphaFoldDB" id="A0AB34IKT2"/>
<keyword evidence="2" id="KW-0472">Membrane</keyword>
<proteinExistence type="predicted"/>
<gene>
    <name evidence="3" type="ORF">AB1Y20_011080</name>
</gene>
<protein>
    <submittedName>
        <fullName evidence="3">Uncharacterized protein</fullName>
    </submittedName>
</protein>
<feature type="compositionally biased region" description="Low complexity" evidence="1">
    <location>
        <begin position="1"/>
        <end position="12"/>
    </location>
</feature>
<evidence type="ECO:0000313" key="4">
    <source>
        <dbReference type="Proteomes" id="UP001515480"/>
    </source>
</evidence>
<organism evidence="3 4">
    <name type="scientific">Prymnesium parvum</name>
    <name type="common">Toxic golden alga</name>
    <dbReference type="NCBI Taxonomy" id="97485"/>
    <lineage>
        <taxon>Eukaryota</taxon>
        <taxon>Haptista</taxon>
        <taxon>Haptophyta</taxon>
        <taxon>Prymnesiophyceae</taxon>
        <taxon>Prymnesiales</taxon>
        <taxon>Prymnesiaceae</taxon>
        <taxon>Prymnesium</taxon>
    </lineage>
</organism>
<sequence>MDDDAMPMADAPLSQRSRALRSLQLPPPTPPPSRRCSGGSMPMPQTLPDSDFRSLPPIPLADGGTMHRATKKKQPTRLRSALPARPRTLLLGMVCFLAAIIAVVIVAVVGSATSPPSPPAPPAPPPFQPGAGQVFDVDFGVVVAGTEADFNVTAYDEALASLISVPRSAITTTVVPAIRGPLRNGCASKLQPSKLR</sequence>
<feature type="transmembrane region" description="Helical" evidence="2">
    <location>
        <begin position="89"/>
        <end position="112"/>
    </location>
</feature>
<dbReference type="Proteomes" id="UP001515480">
    <property type="component" value="Unassembled WGS sequence"/>
</dbReference>
<feature type="region of interest" description="Disordered" evidence="1">
    <location>
        <begin position="1"/>
        <end position="51"/>
    </location>
</feature>
<evidence type="ECO:0000256" key="2">
    <source>
        <dbReference type="SAM" id="Phobius"/>
    </source>
</evidence>
<reference evidence="3 4" key="1">
    <citation type="journal article" date="2024" name="Science">
        <title>Giant polyketide synthase enzymes in the biosynthesis of giant marine polyether toxins.</title>
        <authorList>
            <person name="Fallon T.R."/>
            <person name="Shende V.V."/>
            <person name="Wierzbicki I.H."/>
            <person name="Pendleton A.L."/>
            <person name="Watervoot N.F."/>
            <person name="Auber R.P."/>
            <person name="Gonzalez D.J."/>
            <person name="Wisecaver J.H."/>
            <person name="Moore B.S."/>
        </authorList>
    </citation>
    <scope>NUCLEOTIDE SEQUENCE [LARGE SCALE GENOMIC DNA]</scope>
    <source>
        <strain evidence="3 4">12B1</strain>
    </source>
</reference>
<dbReference type="EMBL" id="JBGBPQ010000022">
    <property type="protein sequence ID" value="KAL1503011.1"/>
    <property type="molecule type" value="Genomic_DNA"/>
</dbReference>
<name>A0AB34IKT2_PRYPA</name>
<accession>A0AB34IKT2</accession>